<reference evidence="1 2" key="1">
    <citation type="journal article" date="2009" name="Stand. Genomic Sci.">
        <title>Complete genome sequence of Sanguibacter keddieii type strain (ST-74).</title>
        <authorList>
            <person name="Ivanova N."/>
            <person name="Sikorski J."/>
            <person name="Sims D."/>
            <person name="Brettin T."/>
            <person name="Detter J.C."/>
            <person name="Han C."/>
            <person name="Lapidus A."/>
            <person name="Copeland A."/>
            <person name="Glavina Del Rio T."/>
            <person name="Nolan M."/>
            <person name="Chen F."/>
            <person name="Lucas S."/>
            <person name="Tice H."/>
            <person name="Cheng J.F."/>
            <person name="Bruce D."/>
            <person name="Goodwin L."/>
            <person name="Pitluck S."/>
            <person name="Pati A."/>
            <person name="Mavromatis K."/>
            <person name="Chen A."/>
            <person name="Palaniappan K."/>
            <person name="D'haeseleer P."/>
            <person name="Chain P."/>
            <person name="Bristow J."/>
            <person name="Eisen J.A."/>
            <person name="Markowitz V."/>
            <person name="Hugenholtz P."/>
            <person name="Goker M."/>
            <person name="Pukall R."/>
            <person name="Klenk H.P."/>
            <person name="Kyrpides N.C."/>
        </authorList>
    </citation>
    <scope>NUCLEOTIDE SEQUENCE [LARGE SCALE GENOMIC DNA]</scope>
    <source>
        <strain evidence="2">ATCC 51767 / DSM 10542 / NCFB 3025 / ST-74</strain>
    </source>
</reference>
<dbReference type="KEGG" id="ske:Sked_29760"/>
<gene>
    <name evidence="1" type="ordered locus">Sked_29760</name>
</gene>
<protein>
    <submittedName>
        <fullName evidence="1">Uncharacterized protein</fullName>
    </submittedName>
</protein>
<dbReference type="EMBL" id="CP001819">
    <property type="protein sequence ID" value="ACZ22878.1"/>
    <property type="molecule type" value="Genomic_DNA"/>
</dbReference>
<organism evidence="1 2">
    <name type="scientific">Sanguibacter keddieii (strain ATCC 51767 / DSM 10542 / NCFB 3025 / ST-74)</name>
    <dbReference type="NCBI Taxonomy" id="446469"/>
    <lineage>
        <taxon>Bacteria</taxon>
        <taxon>Bacillati</taxon>
        <taxon>Actinomycetota</taxon>
        <taxon>Actinomycetes</taxon>
        <taxon>Micrococcales</taxon>
        <taxon>Sanguibacteraceae</taxon>
        <taxon>Sanguibacter</taxon>
    </lineage>
</organism>
<name>D1BBV7_SANKS</name>
<sequence length="27" mass="2923">MVRWTWDTALDASALAARLATAGLHPQ</sequence>
<keyword evidence="2" id="KW-1185">Reference proteome</keyword>
<dbReference type="Proteomes" id="UP000000322">
    <property type="component" value="Chromosome"/>
</dbReference>
<evidence type="ECO:0000313" key="1">
    <source>
        <dbReference type="EMBL" id="ACZ22878.1"/>
    </source>
</evidence>
<dbReference type="AlphaFoldDB" id="D1BBV7"/>
<dbReference type="HOGENOM" id="CLU_3415016_0_0_11"/>
<accession>D1BBV7</accession>
<proteinExistence type="predicted"/>
<evidence type="ECO:0000313" key="2">
    <source>
        <dbReference type="Proteomes" id="UP000000322"/>
    </source>
</evidence>